<proteinExistence type="predicted"/>
<evidence type="ECO:0000256" key="5">
    <source>
        <dbReference type="ARBA" id="ARBA00023136"/>
    </source>
</evidence>
<dbReference type="RefSeq" id="WP_128387958.1">
    <property type="nucleotide sequence ID" value="NZ_SBII01000001.1"/>
</dbReference>
<dbReference type="InterPro" id="IPR003838">
    <property type="entry name" value="ABC3_permease_C"/>
</dbReference>
<feature type="transmembrane region" description="Helical" evidence="6">
    <location>
        <begin position="767"/>
        <end position="789"/>
    </location>
</feature>
<feature type="transmembrane region" description="Helical" evidence="6">
    <location>
        <begin position="338"/>
        <end position="361"/>
    </location>
</feature>
<gene>
    <name evidence="9" type="ORF">EPI11_00290</name>
</gene>
<dbReference type="GO" id="GO:0005886">
    <property type="term" value="C:plasma membrane"/>
    <property type="evidence" value="ECO:0007669"/>
    <property type="project" value="UniProtKB-SubCell"/>
</dbReference>
<keyword evidence="5 6" id="KW-0472">Membrane</keyword>
<organism evidence="9 10">
    <name type="scientific">Flavobacterium cerinum</name>
    <dbReference type="NCBI Taxonomy" id="2502784"/>
    <lineage>
        <taxon>Bacteria</taxon>
        <taxon>Pseudomonadati</taxon>
        <taxon>Bacteroidota</taxon>
        <taxon>Flavobacteriia</taxon>
        <taxon>Flavobacteriales</taxon>
        <taxon>Flavobacteriaceae</taxon>
        <taxon>Flavobacterium</taxon>
    </lineage>
</organism>
<dbReference type="InterPro" id="IPR025857">
    <property type="entry name" value="MacB_PCD"/>
</dbReference>
<feature type="transmembrane region" description="Helical" evidence="6">
    <location>
        <begin position="285"/>
        <end position="307"/>
    </location>
</feature>
<dbReference type="OrthoDB" id="8740261at2"/>
<keyword evidence="4 6" id="KW-1133">Transmembrane helix</keyword>
<evidence type="ECO:0000256" key="6">
    <source>
        <dbReference type="SAM" id="Phobius"/>
    </source>
</evidence>
<feature type="domain" description="ABC3 transporter permease C-terminal" evidence="7">
    <location>
        <begin position="294"/>
        <end position="406"/>
    </location>
</feature>
<evidence type="ECO:0000313" key="10">
    <source>
        <dbReference type="Proteomes" id="UP000287527"/>
    </source>
</evidence>
<dbReference type="Pfam" id="PF12704">
    <property type="entry name" value="MacB_PCD"/>
    <property type="match status" value="2"/>
</dbReference>
<dbReference type="PANTHER" id="PTHR30572:SF18">
    <property type="entry name" value="ABC-TYPE MACROLIDE FAMILY EXPORT SYSTEM PERMEASE COMPONENT 2"/>
    <property type="match status" value="1"/>
</dbReference>
<evidence type="ECO:0000256" key="3">
    <source>
        <dbReference type="ARBA" id="ARBA00022692"/>
    </source>
</evidence>
<feature type="domain" description="ABC3 transporter permease C-terminal" evidence="7">
    <location>
        <begin position="689"/>
        <end position="799"/>
    </location>
</feature>
<feature type="domain" description="MacB-like periplasmic core" evidence="8">
    <location>
        <begin position="20"/>
        <end position="231"/>
    </location>
</feature>
<sequence>MINNWLKIFLYQIKNNKFFTALNVLGLAMGIAGLIFAILYWNDEHSYNAWNPDKERIFYSVVDLGENKVWGASAAPVGSYLSSIPEVTEYCYMNAWYTSAVMQYKGKKAIIEKVTDAQKNFFSFFPFEFTMGNSATALQEGTVVLSEKTAKRLFGSDNPMGEVIQSGDKSFTVKGVYKLKGKSSFEPDLVTCEINPKLKEKESRWGSFSFAMLVKLKDPAKVATVQDKIEGLYYDYGTKRSAVESGISTKEYVDRYGKTKIYLESLKDLRLHSRVSDVPEGRGNYQFLLIMLGLSLLILLISIVNYVNLATANAIKRAKEVGVRKILGASKGNIVKQFVFETVLTTLFSMLLAMVIVEISLPYYNMFLGKELVIKGTQLHMQLLAVFIIIVALSGIMPAIYVSKFESINVLKGNFSRSKKGIWLRNGMLVFQFSIASFFIVGSYIVNQQVNYLGSKDLGFKGDQIIDINYRNPYDFTVDNFDKILARKYVSVKERLLSIKGVEQVSGGTFRIGGGASQQTTFTCGDKEVSLQYMIVDFDLLDLMKIKIAKGRDLSPNFASDTINSVLLNETAVKMFNLKDPVGKYVTYWDDKKFKIIGIVKDFHLNNPQDPIPPMIFSHYKTMNWMIQNTNNIYVKVNPKYMESAVAEMEELWRTVDPDYPFSYDFVDKNFARSYQSFVRQRNLFSLLNIAVIMIALFGLFALASYSIQRRMKEIAIRKTLGADTSVLLKELSKQYIIFCVVGFLIALFPVYILLDKWLDNFSYRISISVLPFIIGFVVLMALTLIVVLGRAYRATRVNVLKYLKYE</sequence>
<accession>A0A3S3QTU1</accession>
<evidence type="ECO:0000259" key="8">
    <source>
        <dbReference type="Pfam" id="PF12704"/>
    </source>
</evidence>
<reference evidence="9 10" key="1">
    <citation type="submission" date="2019-01" db="EMBL/GenBank/DDBJ databases">
        <title>Flavobacterium sp. nov.,isolated from freshwater.</title>
        <authorList>
            <person name="Zhang R."/>
            <person name="Du Z.-J."/>
        </authorList>
    </citation>
    <scope>NUCLEOTIDE SEQUENCE [LARGE SCALE GENOMIC DNA]</scope>
    <source>
        <strain evidence="9 10">1E403</strain>
    </source>
</reference>
<evidence type="ECO:0000256" key="1">
    <source>
        <dbReference type="ARBA" id="ARBA00004651"/>
    </source>
</evidence>
<feature type="transmembrane region" description="Helical" evidence="6">
    <location>
        <begin position="736"/>
        <end position="755"/>
    </location>
</feature>
<dbReference type="AlphaFoldDB" id="A0A3S3QTU1"/>
<feature type="transmembrane region" description="Helical" evidence="6">
    <location>
        <begin position="423"/>
        <end position="446"/>
    </location>
</feature>
<keyword evidence="3 6" id="KW-0812">Transmembrane</keyword>
<dbReference type="Proteomes" id="UP000287527">
    <property type="component" value="Unassembled WGS sequence"/>
</dbReference>
<comment type="subcellular location">
    <subcellularLocation>
        <location evidence="1">Cell membrane</location>
        <topology evidence="1">Multi-pass membrane protein</topology>
    </subcellularLocation>
</comment>
<dbReference type="EMBL" id="SBII01000001">
    <property type="protein sequence ID" value="RWX03402.1"/>
    <property type="molecule type" value="Genomic_DNA"/>
</dbReference>
<dbReference type="PANTHER" id="PTHR30572">
    <property type="entry name" value="MEMBRANE COMPONENT OF TRANSPORTER-RELATED"/>
    <property type="match status" value="1"/>
</dbReference>
<evidence type="ECO:0000256" key="4">
    <source>
        <dbReference type="ARBA" id="ARBA00022989"/>
    </source>
</evidence>
<comment type="caution">
    <text evidence="9">The sequence shown here is derived from an EMBL/GenBank/DDBJ whole genome shotgun (WGS) entry which is preliminary data.</text>
</comment>
<dbReference type="InterPro" id="IPR050250">
    <property type="entry name" value="Macrolide_Exporter_MacB"/>
</dbReference>
<evidence type="ECO:0000259" key="7">
    <source>
        <dbReference type="Pfam" id="PF02687"/>
    </source>
</evidence>
<evidence type="ECO:0000256" key="2">
    <source>
        <dbReference type="ARBA" id="ARBA00022475"/>
    </source>
</evidence>
<dbReference type="GO" id="GO:0022857">
    <property type="term" value="F:transmembrane transporter activity"/>
    <property type="evidence" value="ECO:0007669"/>
    <property type="project" value="TreeGrafter"/>
</dbReference>
<feature type="transmembrane region" description="Helical" evidence="6">
    <location>
        <begin position="21"/>
        <end position="41"/>
    </location>
</feature>
<evidence type="ECO:0000313" key="9">
    <source>
        <dbReference type="EMBL" id="RWX03402.1"/>
    </source>
</evidence>
<dbReference type="Pfam" id="PF02687">
    <property type="entry name" value="FtsX"/>
    <property type="match status" value="2"/>
</dbReference>
<feature type="domain" description="MacB-like periplasmic core" evidence="8">
    <location>
        <begin position="492"/>
        <end position="651"/>
    </location>
</feature>
<feature type="transmembrane region" description="Helical" evidence="6">
    <location>
        <begin position="381"/>
        <end position="402"/>
    </location>
</feature>
<name>A0A3S3QTU1_9FLAO</name>
<protein>
    <submittedName>
        <fullName evidence="9">ABC transporter permease</fullName>
    </submittedName>
</protein>
<keyword evidence="10" id="KW-1185">Reference proteome</keyword>
<keyword evidence="2" id="KW-1003">Cell membrane</keyword>
<feature type="transmembrane region" description="Helical" evidence="6">
    <location>
        <begin position="684"/>
        <end position="708"/>
    </location>
</feature>